<name>W4N9G5_9BIFI</name>
<proteinExistence type="predicted"/>
<organism evidence="1 2">
    <name type="scientific">Bifidobacterium moukalabense DSM 27321</name>
    <dbReference type="NCBI Taxonomy" id="1435051"/>
    <lineage>
        <taxon>Bacteria</taxon>
        <taxon>Bacillati</taxon>
        <taxon>Actinomycetota</taxon>
        <taxon>Actinomycetes</taxon>
        <taxon>Bifidobacteriales</taxon>
        <taxon>Bifidobacteriaceae</taxon>
        <taxon>Bifidobacterium</taxon>
    </lineage>
</organism>
<dbReference type="eggNOG" id="ENOG5030RPJ">
    <property type="taxonomic scope" value="Bacteria"/>
</dbReference>
<dbReference type="OrthoDB" id="4198058at2"/>
<dbReference type="RefSeq" id="WP_034875103.1">
    <property type="nucleotide sequence ID" value="NZ_AZMV01000003.1"/>
</dbReference>
<keyword evidence="2" id="KW-1185">Reference proteome</keyword>
<gene>
    <name evidence="1" type="ORF">BMOU_0776</name>
</gene>
<dbReference type="Proteomes" id="UP000019155">
    <property type="component" value="Unassembled WGS sequence"/>
</dbReference>
<dbReference type="GeneID" id="97501400"/>
<dbReference type="STRING" id="1435051.BMOU_0776"/>
<dbReference type="EMBL" id="AZMV01000003">
    <property type="protein sequence ID" value="ETY71697.1"/>
    <property type="molecule type" value="Genomic_DNA"/>
</dbReference>
<evidence type="ECO:0000313" key="1">
    <source>
        <dbReference type="EMBL" id="ETY71697.1"/>
    </source>
</evidence>
<comment type="caution">
    <text evidence="1">The sequence shown here is derived from an EMBL/GenBank/DDBJ whole genome shotgun (WGS) entry which is preliminary data.</text>
</comment>
<sequence>MAGNDELAPLASIADLAVKTGASTDDEKLNLALRLASGRFREQTNNPISLVTETVVLDSDGGRALTLPCLPVRDVSELQIDGETVSDFEWSAIGAIRLDRPIPNRWRSVQVTYTHGYDPVPKGVQDVVLEQAAAIYQMLPGVVSYTTGAEQRTYSTALTVGTTAQWAAMVARYKVD</sequence>
<protein>
    <submittedName>
        <fullName evidence="1">Mobile element protein</fullName>
    </submittedName>
</protein>
<evidence type="ECO:0000313" key="2">
    <source>
        <dbReference type="Proteomes" id="UP000019155"/>
    </source>
</evidence>
<accession>W4N9G5</accession>
<dbReference type="AlphaFoldDB" id="W4N9G5"/>
<reference evidence="1 2" key="1">
    <citation type="journal article" date="2014" name="Genome Announc.">
        <title>The Genome Sequence of Bifidobacterium moukalabense DSM 27321 Highlights the Close Phylogenetic Relatedness with the Bifidobacterium dentium Taxon.</title>
        <authorList>
            <person name="Lugli G.A."/>
            <person name="Duranti S."/>
            <person name="Milani C."/>
            <person name="Turroni F."/>
            <person name="Viappiani A."/>
            <person name="Mangifesta M."/>
            <person name="van Sinderen D."/>
            <person name="Ventura M."/>
        </authorList>
    </citation>
    <scope>NUCLEOTIDE SEQUENCE [LARGE SCALE GENOMIC DNA]</scope>
    <source>
        <strain evidence="1 2">DSM 27321</strain>
    </source>
</reference>
<dbReference type="PATRIC" id="fig|1435051.3.peg.769"/>